<dbReference type="RefSeq" id="WP_128624975.1">
    <property type="nucleotide sequence ID" value="NZ_ML133510.1"/>
</dbReference>
<keyword evidence="5" id="KW-0808">Transferase</keyword>
<comment type="caution">
    <text evidence="11">The sequence shown here is derived from an EMBL/GenBank/DDBJ whole genome shotgun (WGS) entry which is preliminary data.</text>
</comment>
<dbReference type="CDD" id="cd00130">
    <property type="entry name" value="PAS"/>
    <property type="match status" value="1"/>
</dbReference>
<dbReference type="EMBL" id="RKST01000010">
    <property type="protein sequence ID" value="RUM97669.1"/>
    <property type="molecule type" value="Genomic_DNA"/>
</dbReference>
<dbReference type="AlphaFoldDB" id="A0A432V6A8"/>
<dbReference type="GO" id="GO:0004673">
    <property type="term" value="F:protein histidine kinase activity"/>
    <property type="evidence" value="ECO:0007669"/>
    <property type="project" value="UniProtKB-EC"/>
</dbReference>
<comment type="catalytic activity">
    <reaction evidence="1">
        <text>ATP + protein L-histidine = ADP + protein N-phospho-L-histidine.</text>
        <dbReference type="EC" id="2.7.13.3"/>
    </reaction>
</comment>
<dbReference type="SUPFAM" id="SSF55785">
    <property type="entry name" value="PYP-like sensor domain (PAS domain)"/>
    <property type="match status" value="1"/>
</dbReference>
<proteinExistence type="predicted"/>
<keyword evidence="8" id="KW-0067">ATP-binding</keyword>
<evidence type="ECO:0000313" key="11">
    <source>
        <dbReference type="EMBL" id="RUM97669.1"/>
    </source>
</evidence>
<gene>
    <name evidence="11" type="ORF">EET67_11420</name>
</gene>
<reference evidence="11 12" key="1">
    <citation type="submission" date="2018-11" db="EMBL/GenBank/DDBJ databases">
        <title>Pseudaminobacter arsenicus sp. nov., an arsenic-resistant bacterium isolated from arsenic-rich aquifers.</title>
        <authorList>
            <person name="Mu Y."/>
        </authorList>
    </citation>
    <scope>NUCLEOTIDE SEQUENCE [LARGE SCALE GENOMIC DNA]</scope>
    <source>
        <strain evidence="11 12">CB3</strain>
    </source>
</reference>
<dbReference type="SMART" id="SM00911">
    <property type="entry name" value="HWE_HK"/>
    <property type="match status" value="1"/>
</dbReference>
<dbReference type="Gene3D" id="3.30.450.20">
    <property type="entry name" value="PAS domain"/>
    <property type="match status" value="1"/>
</dbReference>
<evidence type="ECO:0000256" key="1">
    <source>
        <dbReference type="ARBA" id="ARBA00000085"/>
    </source>
</evidence>
<dbReference type="PANTHER" id="PTHR41523">
    <property type="entry name" value="TWO-COMPONENT SYSTEM SENSOR PROTEIN"/>
    <property type="match status" value="1"/>
</dbReference>
<keyword evidence="4" id="KW-0597">Phosphoprotein</keyword>
<evidence type="ECO:0000256" key="7">
    <source>
        <dbReference type="ARBA" id="ARBA00022777"/>
    </source>
</evidence>
<feature type="region of interest" description="Disordered" evidence="9">
    <location>
        <begin position="1"/>
        <end position="24"/>
    </location>
</feature>
<keyword evidence="12" id="KW-1185">Reference proteome</keyword>
<evidence type="ECO:0000256" key="6">
    <source>
        <dbReference type="ARBA" id="ARBA00022741"/>
    </source>
</evidence>
<evidence type="ECO:0000256" key="8">
    <source>
        <dbReference type="ARBA" id="ARBA00022840"/>
    </source>
</evidence>
<feature type="domain" description="Signal transduction histidine kinase HWE region" evidence="10">
    <location>
        <begin position="150"/>
        <end position="232"/>
    </location>
</feature>
<feature type="compositionally biased region" description="Basic residues" evidence="9">
    <location>
        <begin position="1"/>
        <end position="10"/>
    </location>
</feature>
<dbReference type="InterPro" id="IPR013656">
    <property type="entry name" value="PAS_4"/>
</dbReference>
<dbReference type="GO" id="GO:0005524">
    <property type="term" value="F:ATP binding"/>
    <property type="evidence" value="ECO:0007669"/>
    <property type="project" value="UniProtKB-KW"/>
</dbReference>
<evidence type="ECO:0000256" key="9">
    <source>
        <dbReference type="SAM" id="MobiDB-lite"/>
    </source>
</evidence>
<evidence type="ECO:0000259" key="10">
    <source>
        <dbReference type="SMART" id="SM00911"/>
    </source>
</evidence>
<dbReference type="InterPro" id="IPR035965">
    <property type="entry name" value="PAS-like_dom_sf"/>
</dbReference>
<keyword evidence="6" id="KW-0547">Nucleotide-binding</keyword>
<organism evidence="11 12">
    <name type="scientific">Borborobacter arsenicus</name>
    <dbReference type="NCBI Taxonomy" id="1851146"/>
    <lineage>
        <taxon>Bacteria</taxon>
        <taxon>Pseudomonadati</taxon>
        <taxon>Pseudomonadota</taxon>
        <taxon>Alphaproteobacteria</taxon>
        <taxon>Hyphomicrobiales</taxon>
        <taxon>Phyllobacteriaceae</taxon>
        <taxon>Borborobacter</taxon>
    </lineage>
</organism>
<dbReference type="InterPro" id="IPR011102">
    <property type="entry name" value="Sig_transdc_His_kinase_HWE"/>
</dbReference>
<evidence type="ECO:0000313" key="12">
    <source>
        <dbReference type="Proteomes" id="UP000281647"/>
    </source>
</evidence>
<dbReference type="EC" id="2.7.13.3" evidence="2"/>
<evidence type="ECO:0000256" key="3">
    <source>
        <dbReference type="ARBA" id="ARBA00021740"/>
    </source>
</evidence>
<dbReference type="Pfam" id="PF08448">
    <property type="entry name" value="PAS_4"/>
    <property type="match status" value="1"/>
</dbReference>
<evidence type="ECO:0000256" key="4">
    <source>
        <dbReference type="ARBA" id="ARBA00022553"/>
    </source>
</evidence>
<dbReference type="InterPro" id="IPR000014">
    <property type="entry name" value="PAS"/>
</dbReference>
<keyword evidence="7 11" id="KW-0418">Kinase</keyword>
<sequence>MNDPKGRKRGGASPRPGAPEVEHDRGRSLLHALRNTGITVLYQDLDLRVLWAENMPATWSAEEIIGKTDSDFLPAAQAELALSAKDRVLASLHPERIEISIPHSGGALWFDVWIDADQGPDGTVQGIVTTAVDRTESKRREQTLKTLLRELSHRSKNLLAIIQSIATQTGRYSGTIDNFLSRFHGRLQSLASSQDLVTSSNWRGADLHELVVGQVARYSAQTGNSVLFEGVNPYLNPNAALHIGLAMHELAVNSLSYGALARPGGVVTVAAQLENHSADRPTLSLVWTELVGTPIDGFGERRFGSVALERVVPRSLNGSSSLSIEGNRLQYRLLVPSGNFEID</sequence>
<dbReference type="PANTHER" id="PTHR41523:SF7">
    <property type="entry name" value="HISTIDINE KINASE"/>
    <property type="match status" value="1"/>
</dbReference>
<protein>
    <recommendedName>
        <fullName evidence="3">Blue-light-activated histidine kinase</fullName>
        <ecNumber evidence="2">2.7.13.3</ecNumber>
    </recommendedName>
</protein>
<evidence type="ECO:0000256" key="5">
    <source>
        <dbReference type="ARBA" id="ARBA00022679"/>
    </source>
</evidence>
<name>A0A432V6A8_9HYPH</name>
<dbReference type="Proteomes" id="UP000281647">
    <property type="component" value="Unassembled WGS sequence"/>
</dbReference>
<dbReference type="Pfam" id="PF07536">
    <property type="entry name" value="HWE_HK"/>
    <property type="match status" value="1"/>
</dbReference>
<evidence type="ECO:0000256" key="2">
    <source>
        <dbReference type="ARBA" id="ARBA00012438"/>
    </source>
</evidence>
<dbReference type="OrthoDB" id="9816309at2"/>
<accession>A0A432V6A8</accession>